<organism evidence="3">
    <name type="scientific">Cucumis melo</name>
    <name type="common">Muskmelon</name>
    <dbReference type="NCBI Taxonomy" id="3656"/>
    <lineage>
        <taxon>Eukaryota</taxon>
        <taxon>Viridiplantae</taxon>
        <taxon>Streptophyta</taxon>
        <taxon>Embryophyta</taxon>
        <taxon>Tracheophyta</taxon>
        <taxon>Spermatophyta</taxon>
        <taxon>Magnoliopsida</taxon>
        <taxon>eudicotyledons</taxon>
        <taxon>Gunneridae</taxon>
        <taxon>Pentapetalae</taxon>
        <taxon>rosids</taxon>
        <taxon>fabids</taxon>
        <taxon>Cucurbitales</taxon>
        <taxon>Cucurbitaceae</taxon>
        <taxon>Benincaseae</taxon>
        <taxon>Cucumis</taxon>
    </lineage>
</organism>
<evidence type="ECO:0000259" key="2">
    <source>
        <dbReference type="Pfam" id="PF24583"/>
    </source>
</evidence>
<dbReference type="AlphaFoldDB" id="A0A9I9DPD6"/>
<dbReference type="EnsemblPlants" id="MELO3C021628.2.1">
    <property type="protein sequence ID" value="MELO3C021628.2.1"/>
    <property type="gene ID" value="MELO3C021628.2"/>
</dbReference>
<protein>
    <recommendedName>
        <fullName evidence="2">DUF7610 domain-containing protein</fullName>
    </recommendedName>
</protein>
<feature type="transmembrane region" description="Helical" evidence="1">
    <location>
        <begin position="155"/>
        <end position="177"/>
    </location>
</feature>
<keyword evidence="1" id="KW-1133">Transmembrane helix</keyword>
<dbReference type="Gramene" id="MELO3C021628.2.1">
    <property type="protein sequence ID" value="MELO3C021628.2.1"/>
    <property type="gene ID" value="MELO3C021628.2"/>
</dbReference>
<reference evidence="3" key="1">
    <citation type="submission" date="2023-03" db="UniProtKB">
        <authorList>
            <consortium name="EnsemblPlants"/>
        </authorList>
    </citation>
    <scope>IDENTIFICATION</scope>
</reference>
<keyword evidence="1" id="KW-0812">Transmembrane</keyword>
<dbReference type="InterPro" id="IPR056029">
    <property type="entry name" value="DUF7610"/>
</dbReference>
<proteinExistence type="predicted"/>
<dbReference type="Pfam" id="PF24583">
    <property type="entry name" value="DUF7610"/>
    <property type="match status" value="1"/>
</dbReference>
<accession>A0A9I9DPD6</accession>
<feature type="domain" description="DUF7610" evidence="2">
    <location>
        <begin position="8"/>
        <end position="78"/>
    </location>
</feature>
<evidence type="ECO:0000313" key="3">
    <source>
        <dbReference type="EnsemblPlants" id="MELO3C021628.2.1"/>
    </source>
</evidence>
<name>A0A9I9DPD6_CUCME</name>
<sequence>MTKTYAILQKKLQELELQLSHNNLTTIIHPSLSQEFHQKFLFVANLLSAEIASCPTELMPRRLRHMARRLAQLEAGFWSPDMLADNGHVNDSSTCWCTESCLNDDSEVVSGSSCLEDEMEGGECFYECVEGEKEKKEERKIVGVGKLNGAMASGFVIGMVLMGVAVFSIEFFGYFQVQQNGGFVIPT</sequence>
<evidence type="ECO:0000256" key="1">
    <source>
        <dbReference type="SAM" id="Phobius"/>
    </source>
</evidence>
<keyword evidence="1" id="KW-0472">Membrane</keyword>